<dbReference type="SUPFAM" id="SSF52266">
    <property type="entry name" value="SGNH hydrolase"/>
    <property type="match status" value="1"/>
</dbReference>
<feature type="domain" description="SGNH hydrolase-type esterase" evidence="1">
    <location>
        <begin position="6"/>
        <end position="172"/>
    </location>
</feature>
<dbReference type="RefSeq" id="WP_009558825.1">
    <property type="nucleotide sequence ID" value="NZ_AYZN01000004.1"/>
</dbReference>
<dbReference type="PANTHER" id="PTHR14209">
    <property type="entry name" value="ISOAMYL ACETATE-HYDROLYZING ESTERASE 1"/>
    <property type="match status" value="1"/>
</dbReference>
<comment type="caution">
    <text evidence="2">The sequence shown here is derived from an EMBL/GenBank/DDBJ whole genome shotgun (WGS) entry which is preliminary data.</text>
</comment>
<reference evidence="2 3" key="1">
    <citation type="submission" date="2012-06" db="EMBL/GenBank/DDBJ databases">
        <title>Draft Genome Sequence of Lactobacillus pasteurii CRBIP 24.76T.</title>
        <authorList>
            <person name="Cousin S."/>
            <person name="Bouchier C."/>
            <person name="Loux V."/>
            <person name="Ma L."/>
            <person name="Creno S."/>
            <person name="Bizet C."/>
            <person name="Clermont D."/>
        </authorList>
    </citation>
    <scope>NUCLEOTIDE SEQUENCE [LARGE SCALE GENOMIC DNA]</scope>
    <source>
        <strain evidence="3">CRBIP 24.76T</strain>
    </source>
</reference>
<dbReference type="Pfam" id="PF13472">
    <property type="entry name" value="Lipase_GDSL_2"/>
    <property type="match status" value="1"/>
</dbReference>
<dbReference type="InterPro" id="IPR045136">
    <property type="entry name" value="Iah1-like"/>
</dbReference>
<accession>I7LCT8</accession>
<organism evidence="2 3">
    <name type="scientific">Lactobacillus pasteurii DSM 23907 = CRBIP 24.76</name>
    <dbReference type="NCBI Taxonomy" id="1423790"/>
    <lineage>
        <taxon>Bacteria</taxon>
        <taxon>Bacillati</taxon>
        <taxon>Bacillota</taxon>
        <taxon>Bacilli</taxon>
        <taxon>Lactobacillales</taxon>
        <taxon>Lactobacillaceae</taxon>
        <taxon>Lactobacillus</taxon>
    </lineage>
</organism>
<dbReference type="PANTHER" id="PTHR14209:SF19">
    <property type="entry name" value="ISOAMYL ACETATE-HYDROLYZING ESTERASE 1 HOMOLOG"/>
    <property type="match status" value="1"/>
</dbReference>
<evidence type="ECO:0000313" key="3">
    <source>
        <dbReference type="Proteomes" id="UP000009311"/>
    </source>
</evidence>
<dbReference type="EC" id="3.1.1.2" evidence="2"/>
<dbReference type="GO" id="GO:0004064">
    <property type="term" value="F:arylesterase activity"/>
    <property type="evidence" value="ECO:0007669"/>
    <property type="project" value="UniProtKB-EC"/>
</dbReference>
<gene>
    <name evidence="2" type="ORF">BN53_08715</name>
</gene>
<evidence type="ECO:0000259" key="1">
    <source>
        <dbReference type="Pfam" id="PF13472"/>
    </source>
</evidence>
<evidence type="ECO:0000313" key="2">
    <source>
        <dbReference type="EMBL" id="CCI84283.1"/>
    </source>
</evidence>
<dbReference type="AlphaFoldDB" id="I7LCT8"/>
<dbReference type="EMBL" id="CAKD01000001">
    <property type="protein sequence ID" value="CCI84283.1"/>
    <property type="molecule type" value="Genomic_DNA"/>
</dbReference>
<dbReference type="Gene3D" id="3.40.50.1110">
    <property type="entry name" value="SGNH hydrolase"/>
    <property type="match status" value="1"/>
</dbReference>
<dbReference type="STRING" id="1423790.BN53_08715"/>
<dbReference type="OrthoDB" id="388542at2"/>
<dbReference type="InterPro" id="IPR013830">
    <property type="entry name" value="SGNH_hydro"/>
</dbReference>
<sequence>MKKITLFGDSIFNAYQNGCDTTVITDGLIKALNCPVENLSISGATTVEAMDRLNRIDPNSELVILEFGTNDAASAWGIELEKYQTNLEKIIASIGAERMIITGLSYPDPNNEEINRYYGAKRIRQYNQAAKKAATSKNIPFVNLVAAFANLKDISSYYLEDGQHLTDKGNQLLISILLKAIKEKLQ</sequence>
<proteinExistence type="predicted"/>
<protein>
    <submittedName>
        <fullName evidence="2">Arylesterase</fullName>
        <ecNumber evidence="2">3.1.1.2</ecNumber>
    </submittedName>
</protein>
<dbReference type="PATRIC" id="fig|1423790.3.peg.1420"/>
<keyword evidence="3" id="KW-1185">Reference proteome</keyword>
<name>I7LCT8_9LACO</name>
<dbReference type="eggNOG" id="COG2755">
    <property type="taxonomic scope" value="Bacteria"/>
</dbReference>
<keyword evidence="2" id="KW-0378">Hydrolase</keyword>
<dbReference type="InterPro" id="IPR036514">
    <property type="entry name" value="SGNH_hydro_sf"/>
</dbReference>
<dbReference type="Proteomes" id="UP000009311">
    <property type="component" value="Unassembled WGS sequence"/>
</dbReference>